<dbReference type="Proteomes" id="UP000280073">
    <property type="component" value="Unassembled WGS sequence"/>
</dbReference>
<evidence type="ECO:0000313" key="3">
    <source>
        <dbReference type="Proteomes" id="UP000280073"/>
    </source>
</evidence>
<dbReference type="CDD" id="cd03801">
    <property type="entry name" value="GT4_PimA-like"/>
    <property type="match status" value="1"/>
</dbReference>
<reference evidence="2 3" key="1">
    <citation type="submission" date="2018-10" db="EMBL/GenBank/DDBJ databases">
        <title>GWAS and RNA-Seq identify cryptic mechanisms of antimicrobial resistance in Acinetobacter baumannii.</title>
        <authorList>
            <person name="Sahl J.W."/>
        </authorList>
    </citation>
    <scope>NUCLEOTIDE SEQUENCE [LARGE SCALE GENOMIC DNA]</scope>
    <source>
        <strain evidence="2 3">TG28175</strain>
    </source>
</reference>
<name>A0A3R9TLZ1_ACIBA</name>
<feature type="non-terminal residue" evidence="2">
    <location>
        <position position="1"/>
    </location>
</feature>
<evidence type="ECO:0000313" key="2">
    <source>
        <dbReference type="EMBL" id="RSR39168.1"/>
    </source>
</evidence>
<feature type="domain" description="Glycosyl transferase family 1" evidence="1">
    <location>
        <begin position="29"/>
        <end position="190"/>
    </location>
</feature>
<proteinExistence type="predicted"/>
<dbReference type="InterPro" id="IPR001296">
    <property type="entry name" value="Glyco_trans_1"/>
</dbReference>
<keyword evidence="2" id="KW-0808">Transferase</keyword>
<dbReference type="PANTHER" id="PTHR12526">
    <property type="entry name" value="GLYCOSYLTRANSFERASE"/>
    <property type="match status" value="1"/>
</dbReference>
<organism evidence="2 3">
    <name type="scientific">Acinetobacter baumannii</name>
    <dbReference type="NCBI Taxonomy" id="470"/>
    <lineage>
        <taxon>Bacteria</taxon>
        <taxon>Pseudomonadati</taxon>
        <taxon>Pseudomonadota</taxon>
        <taxon>Gammaproteobacteria</taxon>
        <taxon>Moraxellales</taxon>
        <taxon>Moraxellaceae</taxon>
        <taxon>Acinetobacter</taxon>
        <taxon>Acinetobacter calcoaceticus/baumannii complex</taxon>
    </lineage>
</organism>
<dbReference type="GO" id="GO:0016757">
    <property type="term" value="F:glycosyltransferase activity"/>
    <property type="evidence" value="ECO:0007669"/>
    <property type="project" value="InterPro"/>
</dbReference>
<dbReference type="EMBL" id="RFDI01001626">
    <property type="protein sequence ID" value="RSR39168.1"/>
    <property type="molecule type" value="Genomic_DNA"/>
</dbReference>
<dbReference type="Gene3D" id="3.40.50.2000">
    <property type="entry name" value="Glycogen Phosphorylase B"/>
    <property type="match status" value="1"/>
</dbReference>
<sequence length="215" mass="25190">QKAIDLYQLEKSVPIEYVPNPIDIDFNFDVKTYVKKNIIIFLGRLESVKRGWLFCEIAKRMPQYEFYVLGQTFREESKNNEIMKRYQNIDNLHFAGHVEGSEKEKFLKDAKLLINTSIHEALPISFLEALSFGTLLVSNRNPEELTSKFGIHVGDVLGDGFEKVHLYVEAIESLMENEEQRQLLAIQARKYIEEYHNVADFTKKLRNILFHEVKF</sequence>
<dbReference type="PANTHER" id="PTHR12526:SF630">
    <property type="entry name" value="GLYCOSYLTRANSFERASE"/>
    <property type="match status" value="1"/>
</dbReference>
<dbReference type="GO" id="GO:1901135">
    <property type="term" value="P:carbohydrate derivative metabolic process"/>
    <property type="evidence" value="ECO:0007669"/>
    <property type="project" value="UniProtKB-ARBA"/>
</dbReference>
<comment type="caution">
    <text evidence="2">The sequence shown here is derived from an EMBL/GenBank/DDBJ whole genome shotgun (WGS) entry which is preliminary data.</text>
</comment>
<accession>A0A3R9TLZ1</accession>
<dbReference type="Pfam" id="PF00534">
    <property type="entry name" value="Glycos_transf_1"/>
    <property type="match status" value="1"/>
</dbReference>
<dbReference type="AlphaFoldDB" id="A0A3R9TLZ1"/>
<gene>
    <name evidence="2" type="ORF">EA686_22555</name>
</gene>
<evidence type="ECO:0000259" key="1">
    <source>
        <dbReference type="Pfam" id="PF00534"/>
    </source>
</evidence>
<protein>
    <submittedName>
        <fullName evidence="2">Glycosyltransferase family 1 protein</fullName>
    </submittedName>
</protein>
<dbReference type="SUPFAM" id="SSF53756">
    <property type="entry name" value="UDP-Glycosyltransferase/glycogen phosphorylase"/>
    <property type="match status" value="1"/>
</dbReference>